<dbReference type="Proteomes" id="UP000184278">
    <property type="component" value="Unassembled WGS sequence"/>
</dbReference>
<evidence type="ECO:0000313" key="2">
    <source>
        <dbReference type="EMBL" id="SHI20307.1"/>
    </source>
</evidence>
<sequence length="370" mass="43601">MEGKAIIENIITNACPVSYEDVSQSHCRVLSLNLSHRKIIVAYPEDTELIKEIAIEYFLRNHLEVEELVKYNKKEILRILLDLKKRDKDIACFIVLPDSYNSFLYKILRRFLERKTEICPIRFPHFGMANNNSQFIEDRIFISFVENNIDKFSNIYDLLYDQESKDTLKEIIRCAAEHDAYRLPQATQKEKYWEYYLHLDDECFVNCGSAKGDTILTFLNNNYPFERIYAFEGNHSEYKLLLKNLDNLEDDLKQKIITINEYIGTSGEKNNFDSRFKKQKVSLINMDIEGAELAVLQGGVELIKRDRPVLAICAYHKKEDLIEIPALVRSIVDDYVFVLRKYIGEQAFVIVNEYLYYAIPRERLLEDYEE</sequence>
<dbReference type="OrthoDB" id="5329963at2"/>
<name>A0A1M5Z7S8_BUTFI</name>
<feature type="domain" description="Methyltransferase FkbM" evidence="1">
    <location>
        <begin position="272"/>
        <end position="319"/>
    </location>
</feature>
<dbReference type="GeneID" id="89508181"/>
<dbReference type="RefSeq" id="WP_073387466.1">
    <property type="nucleotide sequence ID" value="NZ_FQXK01000016.1"/>
</dbReference>
<evidence type="ECO:0000259" key="1">
    <source>
        <dbReference type="Pfam" id="PF05050"/>
    </source>
</evidence>
<accession>A0A1M5Z7S8</accession>
<protein>
    <submittedName>
        <fullName evidence="2">Methyltransferase FkbM domain-containing protein</fullName>
    </submittedName>
</protein>
<keyword evidence="3" id="KW-1185">Reference proteome</keyword>
<dbReference type="Pfam" id="PF05050">
    <property type="entry name" value="Methyltransf_21"/>
    <property type="match status" value="1"/>
</dbReference>
<dbReference type="EMBL" id="FQXK01000016">
    <property type="protein sequence ID" value="SHI20307.1"/>
    <property type="molecule type" value="Genomic_DNA"/>
</dbReference>
<keyword evidence="2" id="KW-0489">Methyltransferase</keyword>
<reference evidence="3" key="1">
    <citation type="submission" date="2016-11" db="EMBL/GenBank/DDBJ databases">
        <authorList>
            <person name="Varghese N."/>
            <person name="Submissions S."/>
        </authorList>
    </citation>
    <scope>NUCLEOTIDE SEQUENCE [LARGE SCALE GENOMIC DNA]</scope>
    <source>
        <strain evidence="3">DSM 3071</strain>
    </source>
</reference>
<dbReference type="SUPFAM" id="SSF53335">
    <property type="entry name" value="S-adenosyl-L-methionine-dependent methyltransferases"/>
    <property type="match status" value="1"/>
</dbReference>
<gene>
    <name evidence="2" type="ORF">SAMN02745229_02032</name>
</gene>
<dbReference type="Gene3D" id="3.40.50.150">
    <property type="entry name" value="Vaccinia Virus protein VP39"/>
    <property type="match status" value="2"/>
</dbReference>
<evidence type="ECO:0000313" key="3">
    <source>
        <dbReference type="Proteomes" id="UP000184278"/>
    </source>
</evidence>
<keyword evidence="2" id="KW-0808">Transferase</keyword>
<dbReference type="InterPro" id="IPR029063">
    <property type="entry name" value="SAM-dependent_MTases_sf"/>
</dbReference>
<organism evidence="2 3">
    <name type="scientific">Butyrivibrio fibrisolvens DSM 3071</name>
    <dbReference type="NCBI Taxonomy" id="1121131"/>
    <lineage>
        <taxon>Bacteria</taxon>
        <taxon>Bacillati</taxon>
        <taxon>Bacillota</taxon>
        <taxon>Clostridia</taxon>
        <taxon>Lachnospirales</taxon>
        <taxon>Lachnospiraceae</taxon>
        <taxon>Butyrivibrio</taxon>
    </lineage>
</organism>
<dbReference type="GO" id="GO:0032259">
    <property type="term" value="P:methylation"/>
    <property type="evidence" value="ECO:0007669"/>
    <property type="project" value="UniProtKB-KW"/>
</dbReference>
<dbReference type="AlphaFoldDB" id="A0A1M5Z7S8"/>
<dbReference type="GO" id="GO:0008168">
    <property type="term" value="F:methyltransferase activity"/>
    <property type="evidence" value="ECO:0007669"/>
    <property type="project" value="UniProtKB-KW"/>
</dbReference>
<proteinExistence type="predicted"/>
<dbReference type="STRING" id="1121131.SAMN02745229_02032"/>
<dbReference type="InterPro" id="IPR006342">
    <property type="entry name" value="FkbM_mtfrase"/>
</dbReference>